<evidence type="ECO:0000313" key="1">
    <source>
        <dbReference type="EMBL" id="OAP89687.1"/>
    </source>
</evidence>
<organism evidence="1 2">
    <name type="scientific">Acidithiobacillus ferrooxidans</name>
    <name type="common">Thiobacillus ferrooxidans</name>
    <dbReference type="NCBI Taxonomy" id="920"/>
    <lineage>
        <taxon>Bacteria</taxon>
        <taxon>Pseudomonadati</taxon>
        <taxon>Pseudomonadota</taxon>
        <taxon>Acidithiobacillia</taxon>
        <taxon>Acidithiobacillales</taxon>
        <taxon>Acidithiobacillaceae</taxon>
        <taxon>Acidithiobacillus</taxon>
    </lineage>
</organism>
<protein>
    <submittedName>
        <fullName evidence="1">Uncharacterized protein</fullName>
    </submittedName>
</protein>
<dbReference type="EMBL" id="LVXZ01000129">
    <property type="protein sequence ID" value="OAP89687.1"/>
    <property type="molecule type" value="Genomic_DNA"/>
</dbReference>
<reference evidence="1 2" key="1">
    <citation type="submission" date="2016-04" db="EMBL/GenBank/DDBJ databases">
        <title>Acidithiobacillus ferrooxidans genome sequencing and assembly.</title>
        <authorList>
            <person name="Zhou Z."/>
        </authorList>
    </citation>
    <scope>NUCLEOTIDE SEQUENCE [LARGE SCALE GENOMIC DNA]</scope>
    <source>
        <strain evidence="1 2">BY0502</strain>
    </source>
</reference>
<dbReference type="RefSeq" id="WP_064219523.1">
    <property type="nucleotide sequence ID" value="NZ_LVXZ01000129.1"/>
</dbReference>
<dbReference type="Proteomes" id="UP000078302">
    <property type="component" value="Unassembled WGS sequence"/>
</dbReference>
<keyword evidence="2" id="KW-1185">Reference proteome</keyword>
<comment type="caution">
    <text evidence="1">The sequence shown here is derived from an EMBL/GenBank/DDBJ whole genome shotgun (WGS) entry which is preliminary data.</text>
</comment>
<evidence type="ECO:0000313" key="2">
    <source>
        <dbReference type="Proteomes" id="UP000078302"/>
    </source>
</evidence>
<proteinExistence type="predicted"/>
<gene>
    <name evidence="1" type="ORF">A4H96_10345</name>
</gene>
<sequence>MVKPEVVLKLPIHITVDFIPAGVEKEAIIDQMRAMSRMLGRGIDLHIVGKPPKIILLGSNAETENRNA</sequence>
<name>A0A179BDA9_ACIFR</name>
<dbReference type="AlphaFoldDB" id="A0A179BDA9"/>
<accession>A0A179BDA9</accession>